<proteinExistence type="predicted"/>
<evidence type="ECO:0000313" key="1">
    <source>
        <dbReference type="EMBL" id="QIE59298.1"/>
    </source>
</evidence>
<accession>A0A6G6GL70</accession>
<reference evidence="1 2" key="1">
    <citation type="submission" date="2020-02" db="EMBL/GenBank/DDBJ databases">
        <title>Complete genome sequence of Flavobacteriaceae bacterium.</title>
        <authorList>
            <person name="Kim S.-J."/>
            <person name="Kim Y.-S."/>
            <person name="Kim K.-H."/>
        </authorList>
    </citation>
    <scope>NUCLEOTIDE SEQUENCE [LARGE SCALE GENOMIC DNA]</scope>
    <source>
        <strain evidence="1 2">RR4-40</strain>
    </source>
</reference>
<keyword evidence="2" id="KW-1185">Reference proteome</keyword>
<sequence length="1344" mass="157995">MRHQVNEKVKNLNVLLKHYKKPQYIHKNNKTEDAEKLWNASLFFANILLASDYSGPDVSDKELKDFTTNYEAQNKETIDIEELLSKFWLRNIFGNIYIPDIIRQTARDYEKKKDRYNELLFIKHLKADLGIDETSSKELKKIIKSYESIQKLSLNSDWLFEAHFIKENKDGSAFKVSSVDYYTKLLDYWTTFKFINEVLKYKQKKYEASIGVTKVSFDKIYKRHKSLFPKTPDIEELLDDKVLEEKSEVYNISIRSGNPNYIFDLAGKIKATIWQRLLDDNSFENDTLRVSKFLSYSKFDDHRHDIALHLSEDAKERFRESALTMVLNQPDLLSIDQEFNKVFLEDNISSRNYWNSDYINKSDDLILTEDLYDLYDKMLSVSDNYNGNLFFMQDCRADISYLVDELLILDNEYPKHNKADNFKYSHYPLTKILLSEGLTKPYLLWESAYFLKHRGLTRLPFLLIEENFETLTFRLLDNASIEVLPDETVSQVRTKMLKIAIQLIFDEITSSHNYDRDNFANVVFQLFKEINRDKFILVRNSRTIEIYEQTVADKKDRENILLNTIENYSVDINSFPKKASPSVISKHLSLLLERVHSYLPARELSNGSWHLPLHKLDYLSWLSKITINCQLKKEKLEANIEKEIEKVYFDTYRSAIEKTSITKTVYPNLSTKTDIPSWYLDNEHLDNIDWIFPFILLQRSNTFSKLLSPTIAFNSDEDIYDDLNKYSVKRLRSHLFILLSTLDFINSRNSNLIRLQKETTNIKKKLEAEIVDILKENAVQHNKNKIDILDEFFERSYNSSNKNELIPQIANSINWFTDKKGILKALTKTSDLIRLLIIVDWITAEGLKKVLIKKIKKSKITEFIKSRRFNPEMELLITKLTYQRKLLKQTKEALDYWKKNVTSHGKKDFEKVAYLVDLMVAYNGKDEKALDAIKTPEHKSYKIHKEFGIENYKQFYRGLIRFSTNPESAYQIFDSLHHQFPQHSSIALNRLAAKVNWASKTESNTLFEEALDEWEQMEPCLPETYLDNVKDSVWTNKLTAYYHINDKTEFDKLYLSIPFPYQMKEDMVELKIGMLLKNQLREDAKKILFKATNYHKDSAGRVPKFIRKLKSKLDDETDIKLLQNNFNEIFASQPKTLIQIFPDRLNTENSLGSFIAKEVTLASSKMLDKMNAIREVGHEDKYNDLVQLALDARVAQWGWQVKDQARGGFSGNQKKYNPGERDIIIFDGNGEPLIVCEAFIWTDKRKAQSHITKVFNYHHNRTNFIMLVYDKRQYKNFDSNWKKYKEDVLPNLCYPSGFGLKKSKLKELTNKFGYKSSAIKVGSSNHGKNTKIFHIMVNINYRVN</sequence>
<evidence type="ECO:0000313" key="2">
    <source>
        <dbReference type="Proteomes" id="UP000505306"/>
    </source>
</evidence>
<dbReference type="RefSeq" id="WP_164679321.1">
    <property type="nucleotide sequence ID" value="NZ_CP049057.1"/>
</dbReference>
<dbReference type="EMBL" id="CP049057">
    <property type="protein sequence ID" value="QIE59298.1"/>
    <property type="molecule type" value="Genomic_DNA"/>
</dbReference>
<dbReference type="Proteomes" id="UP000505306">
    <property type="component" value="Chromosome"/>
</dbReference>
<protein>
    <submittedName>
        <fullName evidence="1">Uncharacterized protein</fullName>
    </submittedName>
</protein>
<name>A0A6G6GL70_9FLAO</name>
<organism evidence="1 2">
    <name type="scientific">Rasiella rasia</name>
    <dbReference type="NCBI Taxonomy" id="2744027"/>
    <lineage>
        <taxon>Bacteria</taxon>
        <taxon>Pseudomonadati</taxon>
        <taxon>Bacteroidota</taxon>
        <taxon>Flavobacteriia</taxon>
        <taxon>Flavobacteriales</taxon>
        <taxon>Flavobacteriaceae</taxon>
        <taxon>Rasiella</taxon>
    </lineage>
</organism>
<dbReference type="KEGG" id="mgel:G5B37_06890"/>
<gene>
    <name evidence="1" type="ORF">G5B37_06890</name>
</gene>